<reference evidence="1 2" key="1">
    <citation type="journal article" date="2023" name="Sci. Data">
        <title>Genome assembly of the Korean intertidal mud-creeper Batillaria attramentaria.</title>
        <authorList>
            <person name="Patra A.K."/>
            <person name="Ho P.T."/>
            <person name="Jun S."/>
            <person name="Lee S.J."/>
            <person name="Kim Y."/>
            <person name="Won Y.J."/>
        </authorList>
    </citation>
    <scope>NUCLEOTIDE SEQUENCE [LARGE SCALE GENOMIC DNA]</scope>
    <source>
        <strain evidence="1">Wonlab-2016</strain>
    </source>
</reference>
<proteinExistence type="predicted"/>
<accession>A0ABD0KDA0</accession>
<dbReference type="AlphaFoldDB" id="A0ABD0KDA0"/>
<evidence type="ECO:0000313" key="1">
    <source>
        <dbReference type="EMBL" id="KAK7485085.1"/>
    </source>
</evidence>
<dbReference type="Proteomes" id="UP001519460">
    <property type="component" value="Unassembled WGS sequence"/>
</dbReference>
<dbReference type="EMBL" id="JACVVK020000199">
    <property type="protein sequence ID" value="KAK7485085.1"/>
    <property type="molecule type" value="Genomic_DNA"/>
</dbReference>
<name>A0ABD0KDA0_9CAEN</name>
<evidence type="ECO:0000313" key="2">
    <source>
        <dbReference type="Proteomes" id="UP001519460"/>
    </source>
</evidence>
<protein>
    <submittedName>
        <fullName evidence="1">Uncharacterized protein</fullName>
    </submittedName>
</protein>
<gene>
    <name evidence="1" type="ORF">BaRGS_00023625</name>
</gene>
<keyword evidence="2" id="KW-1185">Reference proteome</keyword>
<organism evidence="1 2">
    <name type="scientific">Batillaria attramentaria</name>
    <dbReference type="NCBI Taxonomy" id="370345"/>
    <lineage>
        <taxon>Eukaryota</taxon>
        <taxon>Metazoa</taxon>
        <taxon>Spiralia</taxon>
        <taxon>Lophotrochozoa</taxon>
        <taxon>Mollusca</taxon>
        <taxon>Gastropoda</taxon>
        <taxon>Caenogastropoda</taxon>
        <taxon>Sorbeoconcha</taxon>
        <taxon>Cerithioidea</taxon>
        <taxon>Batillariidae</taxon>
        <taxon>Batillaria</taxon>
    </lineage>
</organism>
<comment type="caution">
    <text evidence="1">The sequence shown here is derived from an EMBL/GenBank/DDBJ whole genome shotgun (WGS) entry which is preliminary data.</text>
</comment>
<sequence length="77" mass="8383">MPDDYNSALGIITTGLAVRTPGIVSSSGIVLSAAIRFHLCPPSSELSAFGGFSFMQSQREEYTHYCQTLFTVDDDFD</sequence>